<evidence type="ECO:0000259" key="2">
    <source>
        <dbReference type="PROSITE" id="PS50885"/>
    </source>
</evidence>
<dbReference type="CDD" id="cd06225">
    <property type="entry name" value="HAMP"/>
    <property type="match status" value="1"/>
</dbReference>
<dbReference type="Gene3D" id="1.10.3210.10">
    <property type="entry name" value="Hypothetical protein af1432"/>
    <property type="match status" value="1"/>
</dbReference>
<dbReference type="SUPFAM" id="SSF109604">
    <property type="entry name" value="HD-domain/PDEase-like"/>
    <property type="match status" value="1"/>
</dbReference>
<dbReference type="Proteomes" id="UP000640333">
    <property type="component" value="Unassembled WGS sequence"/>
</dbReference>
<dbReference type="EMBL" id="JADEYS010000007">
    <property type="protein sequence ID" value="MBE9397341.1"/>
    <property type="molecule type" value="Genomic_DNA"/>
</dbReference>
<dbReference type="InterPro" id="IPR003660">
    <property type="entry name" value="HAMP_dom"/>
</dbReference>
<dbReference type="Gene3D" id="6.10.340.10">
    <property type="match status" value="1"/>
</dbReference>
<dbReference type="GO" id="GO:0007165">
    <property type="term" value="P:signal transduction"/>
    <property type="evidence" value="ECO:0007669"/>
    <property type="project" value="InterPro"/>
</dbReference>
<dbReference type="Pfam" id="PF13487">
    <property type="entry name" value="HD_5"/>
    <property type="match status" value="1"/>
</dbReference>
<feature type="transmembrane region" description="Helical" evidence="1">
    <location>
        <begin position="77"/>
        <end position="93"/>
    </location>
</feature>
<feature type="transmembrane region" description="Helical" evidence="1">
    <location>
        <begin position="36"/>
        <end position="56"/>
    </location>
</feature>
<dbReference type="RefSeq" id="WP_193952893.1">
    <property type="nucleotide sequence ID" value="NZ_JADEYS010000007.1"/>
</dbReference>
<feature type="transmembrane region" description="Helical" evidence="1">
    <location>
        <begin position="191"/>
        <end position="214"/>
    </location>
</feature>
<evidence type="ECO:0000313" key="4">
    <source>
        <dbReference type="EMBL" id="MBE9397341.1"/>
    </source>
</evidence>
<evidence type="ECO:0000313" key="5">
    <source>
        <dbReference type="Proteomes" id="UP000640333"/>
    </source>
</evidence>
<reference evidence="4" key="1">
    <citation type="submission" date="2020-10" db="EMBL/GenBank/DDBJ databases">
        <title>Bacterium isolated from coastal waters sediment.</title>
        <authorList>
            <person name="Chen R.-J."/>
            <person name="Lu D.-C."/>
            <person name="Zhu K.-L."/>
            <person name="Du Z.-J."/>
        </authorList>
    </citation>
    <scope>NUCLEOTIDE SEQUENCE</scope>
    <source>
        <strain evidence="4">N1Y112</strain>
    </source>
</reference>
<comment type="caution">
    <text evidence="4">The sequence shown here is derived from an EMBL/GenBank/DDBJ whole genome shotgun (WGS) entry which is preliminary data.</text>
</comment>
<dbReference type="Pfam" id="PF20970">
    <property type="entry name" value="MASE10"/>
    <property type="match status" value="1"/>
</dbReference>
<dbReference type="GO" id="GO:0008081">
    <property type="term" value="F:phosphoric diester hydrolase activity"/>
    <property type="evidence" value="ECO:0007669"/>
    <property type="project" value="UniProtKB-ARBA"/>
</dbReference>
<dbReference type="SUPFAM" id="SSF158472">
    <property type="entry name" value="HAMP domain-like"/>
    <property type="match status" value="1"/>
</dbReference>
<feature type="transmembrane region" description="Helical" evidence="1">
    <location>
        <begin position="105"/>
        <end position="123"/>
    </location>
</feature>
<organism evidence="4 5">
    <name type="scientific">Pontibacterium sinense</name>
    <dbReference type="NCBI Taxonomy" id="2781979"/>
    <lineage>
        <taxon>Bacteria</taxon>
        <taxon>Pseudomonadati</taxon>
        <taxon>Pseudomonadota</taxon>
        <taxon>Gammaproteobacteria</taxon>
        <taxon>Oceanospirillales</taxon>
        <taxon>Oceanospirillaceae</taxon>
        <taxon>Pontibacterium</taxon>
    </lineage>
</organism>
<keyword evidence="1" id="KW-0812">Transmembrane</keyword>
<feature type="domain" description="HAMP" evidence="2">
    <location>
        <begin position="229"/>
        <end position="270"/>
    </location>
</feature>
<name>A0A8J7FCU3_9GAMM</name>
<feature type="transmembrane region" description="Helical" evidence="1">
    <location>
        <begin position="152"/>
        <end position="171"/>
    </location>
</feature>
<dbReference type="InterPro" id="IPR052020">
    <property type="entry name" value="Cyclic_di-GMP/3'3'-cGAMP_PDE"/>
</dbReference>
<evidence type="ECO:0000259" key="3">
    <source>
        <dbReference type="PROSITE" id="PS51832"/>
    </source>
</evidence>
<protein>
    <submittedName>
        <fullName evidence="4">HD domain-containing protein</fullName>
    </submittedName>
</protein>
<dbReference type="SMART" id="SM00471">
    <property type="entry name" value="HDc"/>
    <property type="match status" value="1"/>
</dbReference>
<evidence type="ECO:0000256" key="1">
    <source>
        <dbReference type="SAM" id="Phobius"/>
    </source>
</evidence>
<feature type="transmembrane region" description="Helical" evidence="1">
    <location>
        <begin position="12"/>
        <end position="30"/>
    </location>
</feature>
<dbReference type="PANTHER" id="PTHR45228:SF5">
    <property type="entry name" value="CYCLIC DI-GMP PHOSPHODIESTERASE VC_1348-RELATED"/>
    <property type="match status" value="1"/>
</dbReference>
<dbReference type="PROSITE" id="PS50885">
    <property type="entry name" value="HAMP"/>
    <property type="match status" value="1"/>
</dbReference>
<keyword evidence="5" id="KW-1185">Reference proteome</keyword>
<dbReference type="InterPro" id="IPR037522">
    <property type="entry name" value="HD_GYP_dom"/>
</dbReference>
<dbReference type="PANTHER" id="PTHR45228">
    <property type="entry name" value="CYCLIC DI-GMP PHOSPHODIESTERASE TM_0186-RELATED"/>
    <property type="match status" value="1"/>
</dbReference>
<proteinExistence type="predicted"/>
<keyword evidence="1" id="KW-1133">Transmembrane helix</keyword>
<dbReference type="PROSITE" id="PS51832">
    <property type="entry name" value="HD_GYP"/>
    <property type="match status" value="1"/>
</dbReference>
<keyword evidence="1" id="KW-0472">Membrane</keyword>
<dbReference type="InterPro" id="IPR003607">
    <property type="entry name" value="HD/PDEase_dom"/>
</dbReference>
<feature type="domain" description="HD-GYP" evidence="3">
    <location>
        <begin position="272"/>
        <end position="482"/>
    </location>
</feature>
<accession>A0A8J7FCU3</accession>
<gene>
    <name evidence="4" type="ORF">IOQ59_08715</name>
</gene>
<dbReference type="GO" id="GO:0016020">
    <property type="term" value="C:membrane"/>
    <property type="evidence" value="ECO:0007669"/>
    <property type="project" value="InterPro"/>
</dbReference>
<dbReference type="InterPro" id="IPR048440">
    <property type="entry name" value="MASE10"/>
</dbReference>
<dbReference type="CDD" id="cd00077">
    <property type="entry name" value="HDc"/>
    <property type="match status" value="1"/>
</dbReference>
<sequence>MQAIVRRTSFHYLTALILFSVYSIQVCPFLDSLTTAQLLIPILVAFCAQGAIRVTLEKRLNQLPYKQQVNSQFKLDLSLFLIFGALLGLYNWLMHGFPLESGGKVIVGMTVLGYLIACELALFREFKLAQMLRDSDQQLTPDDNPYPLTQKFVWFAAICAIAVIGVVFLVINKDLEWLVHTGDSIPLKTSQRYILGEIVFVIGTMMLYILAIIIGYSRNLKLFITAENQTLAQVSRGELSVQVPVTSNDEFGLMALHTNQMINALAERTRELSITRDASILGLASLAETRDNETGGHILRTQNYVRVLAEHLSTQEKYRAELDADTIDLLHKSAPLHDVGKVGIPDSILLKPGKLTDEEFEIMKGHAQIGADALQVAEAQLGSNSFLQIAREISLTHHEKWDGRGYPNGLKGEEIPISGRLMALADVYDALTSKRVYKPAFSHDKARSIILEGNGSHFDPAVIEAFLAVEQTFIDIAATYTDKEAEAA</sequence>
<dbReference type="AlphaFoldDB" id="A0A8J7FCU3"/>